<dbReference type="OrthoDB" id="10039395at2759"/>
<accession>A0A9P0HRM5</accession>
<dbReference type="Pfam" id="PF08205">
    <property type="entry name" value="C2-set_2"/>
    <property type="match status" value="1"/>
</dbReference>
<evidence type="ECO:0000256" key="1">
    <source>
        <dbReference type="ARBA" id="ARBA00023157"/>
    </source>
</evidence>
<dbReference type="SUPFAM" id="SSF48726">
    <property type="entry name" value="Immunoglobulin"/>
    <property type="match status" value="1"/>
</dbReference>
<protein>
    <recommendedName>
        <fullName evidence="2">Ig-like domain-containing protein</fullName>
    </recommendedName>
</protein>
<dbReference type="Gene3D" id="2.60.40.10">
    <property type="entry name" value="Immunoglobulins"/>
    <property type="match status" value="1"/>
</dbReference>
<keyword evidence="4" id="KW-1185">Reference proteome</keyword>
<dbReference type="EMBL" id="OV725083">
    <property type="protein sequence ID" value="CAH1407774.1"/>
    <property type="molecule type" value="Genomic_DNA"/>
</dbReference>
<dbReference type="PANTHER" id="PTHR21261:SF15">
    <property type="entry name" value="BEATEN PATH IIIA, ISOFORM D-RELATED"/>
    <property type="match status" value="1"/>
</dbReference>
<feature type="domain" description="Ig-like" evidence="2">
    <location>
        <begin position="12"/>
        <end position="116"/>
    </location>
</feature>
<evidence type="ECO:0000313" key="4">
    <source>
        <dbReference type="Proteomes" id="UP001152798"/>
    </source>
</evidence>
<dbReference type="Proteomes" id="UP001152798">
    <property type="component" value="Chromosome 7"/>
</dbReference>
<dbReference type="PANTHER" id="PTHR21261">
    <property type="entry name" value="BEAT PROTEIN"/>
    <property type="match status" value="1"/>
</dbReference>
<name>A0A9P0HRM5_NEZVI</name>
<proteinExistence type="predicted"/>
<dbReference type="InterPro" id="IPR036179">
    <property type="entry name" value="Ig-like_dom_sf"/>
</dbReference>
<dbReference type="InterPro" id="IPR013162">
    <property type="entry name" value="CD80_C2-set"/>
</dbReference>
<gene>
    <name evidence="3" type="ORF">NEZAVI_LOCUS15412</name>
</gene>
<evidence type="ECO:0000313" key="3">
    <source>
        <dbReference type="EMBL" id="CAH1407774.1"/>
    </source>
</evidence>
<reference evidence="3" key="1">
    <citation type="submission" date="2022-01" db="EMBL/GenBank/DDBJ databases">
        <authorList>
            <person name="King R."/>
        </authorList>
    </citation>
    <scope>NUCLEOTIDE SEQUENCE</scope>
</reference>
<keyword evidence="1" id="KW-1015">Disulfide bond</keyword>
<evidence type="ECO:0000259" key="2">
    <source>
        <dbReference type="PROSITE" id="PS50835"/>
    </source>
</evidence>
<dbReference type="InterPro" id="IPR013783">
    <property type="entry name" value="Ig-like_fold"/>
</dbReference>
<dbReference type="InterPro" id="IPR007110">
    <property type="entry name" value="Ig-like_dom"/>
</dbReference>
<sequence>MDGPLVSKHVLPAVGPTISGAAPRYAPGDQVNLVCASGPAHPTPSLAWYINGSPVNDSQVTEYPPETDEEGLMTSRLGLTIRAEYNSEDPEGGEMRLKCASSMGSIYWASREATLGPATSKLHTLRHIFSRGVRPKLQLTMFLSIMIFLTL</sequence>
<dbReference type="AlphaFoldDB" id="A0A9P0HRM5"/>
<organism evidence="3 4">
    <name type="scientific">Nezara viridula</name>
    <name type="common">Southern green stink bug</name>
    <name type="synonym">Cimex viridulus</name>
    <dbReference type="NCBI Taxonomy" id="85310"/>
    <lineage>
        <taxon>Eukaryota</taxon>
        <taxon>Metazoa</taxon>
        <taxon>Ecdysozoa</taxon>
        <taxon>Arthropoda</taxon>
        <taxon>Hexapoda</taxon>
        <taxon>Insecta</taxon>
        <taxon>Pterygota</taxon>
        <taxon>Neoptera</taxon>
        <taxon>Paraneoptera</taxon>
        <taxon>Hemiptera</taxon>
        <taxon>Heteroptera</taxon>
        <taxon>Panheteroptera</taxon>
        <taxon>Pentatomomorpha</taxon>
        <taxon>Pentatomoidea</taxon>
        <taxon>Pentatomidae</taxon>
        <taxon>Pentatominae</taxon>
        <taxon>Nezara</taxon>
    </lineage>
</organism>
<dbReference type="PROSITE" id="PS50835">
    <property type="entry name" value="IG_LIKE"/>
    <property type="match status" value="1"/>
</dbReference>